<dbReference type="AlphaFoldDB" id="A0AAW2K9S8"/>
<comment type="caution">
    <text evidence="2">The sequence shown here is derived from an EMBL/GenBank/DDBJ whole genome shotgun (WGS) entry which is preliminary data.</text>
</comment>
<protein>
    <submittedName>
        <fullName evidence="2">Uncharacterized protein</fullName>
    </submittedName>
</protein>
<proteinExistence type="predicted"/>
<dbReference type="EMBL" id="JACGWJ010000029">
    <property type="protein sequence ID" value="KAL0303439.1"/>
    <property type="molecule type" value="Genomic_DNA"/>
</dbReference>
<name>A0AAW2K9S8_SESRA</name>
<evidence type="ECO:0000256" key="1">
    <source>
        <dbReference type="SAM" id="MobiDB-lite"/>
    </source>
</evidence>
<reference evidence="2" key="1">
    <citation type="submission" date="2020-06" db="EMBL/GenBank/DDBJ databases">
        <authorList>
            <person name="Li T."/>
            <person name="Hu X."/>
            <person name="Zhang T."/>
            <person name="Song X."/>
            <person name="Zhang H."/>
            <person name="Dai N."/>
            <person name="Sheng W."/>
            <person name="Hou X."/>
            <person name="Wei L."/>
        </authorList>
    </citation>
    <scope>NUCLEOTIDE SEQUENCE</scope>
    <source>
        <strain evidence="2">G02</strain>
        <tissue evidence="2">Leaf</tissue>
    </source>
</reference>
<accession>A0AAW2K9S8</accession>
<organism evidence="2">
    <name type="scientific">Sesamum radiatum</name>
    <name type="common">Black benniseed</name>
    <dbReference type="NCBI Taxonomy" id="300843"/>
    <lineage>
        <taxon>Eukaryota</taxon>
        <taxon>Viridiplantae</taxon>
        <taxon>Streptophyta</taxon>
        <taxon>Embryophyta</taxon>
        <taxon>Tracheophyta</taxon>
        <taxon>Spermatophyta</taxon>
        <taxon>Magnoliopsida</taxon>
        <taxon>eudicotyledons</taxon>
        <taxon>Gunneridae</taxon>
        <taxon>Pentapetalae</taxon>
        <taxon>asterids</taxon>
        <taxon>lamiids</taxon>
        <taxon>Lamiales</taxon>
        <taxon>Pedaliaceae</taxon>
        <taxon>Sesamum</taxon>
    </lineage>
</organism>
<sequence length="68" mass="7977">MFAPIFHGEYTSSDRKASGGLREPGWRDERSKGLQAWRGADVERWSYCDQLRQTMELRDWRRTVTANG</sequence>
<evidence type="ECO:0000313" key="2">
    <source>
        <dbReference type="EMBL" id="KAL0303439.1"/>
    </source>
</evidence>
<reference evidence="2" key="2">
    <citation type="journal article" date="2024" name="Plant">
        <title>Genomic evolution and insights into agronomic trait innovations of Sesamum species.</title>
        <authorList>
            <person name="Miao H."/>
            <person name="Wang L."/>
            <person name="Qu L."/>
            <person name="Liu H."/>
            <person name="Sun Y."/>
            <person name="Le M."/>
            <person name="Wang Q."/>
            <person name="Wei S."/>
            <person name="Zheng Y."/>
            <person name="Lin W."/>
            <person name="Duan Y."/>
            <person name="Cao H."/>
            <person name="Xiong S."/>
            <person name="Wang X."/>
            <person name="Wei L."/>
            <person name="Li C."/>
            <person name="Ma Q."/>
            <person name="Ju M."/>
            <person name="Zhao R."/>
            <person name="Li G."/>
            <person name="Mu C."/>
            <person name="Tian Q."/>
            <person name="Mei H."/>
            <person name="Zhang T."/>
            <person name="Gao T."/>
            <person name="Zhang H."/>
        </authorList>
    </citation>
    <scope>NUCLEOTIDE SEQUENCE</scope>
    <source>
        <strain evidence="2">G02</strain>
    </source>
</reference>
<feature type="region of interest" description="Disordered" evidence="1">
    <location>
        <begin position="1"/>
        <end position="27"/>
    </location>
</feature>
<gene>
    <name evidence="2" type="ORF">Sradi_6212000</name>
</gene>